<dbReference type="SUPFAM" id="SSF50475">
    <property type="entry name" value="FMN-binding split barrel"/>
    <property type="match status" value="1"/>
</dbReference>
<proteinExistence type="predicted"/>
<keyword evidence="2" id="KW-1185">Reference proteome</keyword>
<dbReference type="Proteomes" id="UP000198420">
    <property type="component" value="Unassembled WGS sequence"/>
</dbReference>
<dbReference type="Gene3D" id="2.30.110.10">
    <property type="entry name" value="Electron Transport, Fmn-binding Protein, Chain A"/>
    <property type="match status" value="1"/>
</dbReference>
<dbReference type="OrthoDB" id="116031at2"/>
<evidence type="ECO:0000313" key="2">
    <source>
        <dbReference type="Proteomes" id="UP000198420"/>
    </source>
</evidence>
<dbReference type="PANTHER" id="PTHR34071">
    <property type="entry name" value="5-NITROIMIDAZOLE ANTIBIOTICS RESISTANCE PROTEIN, NIMA-FAMILY-RELATED PROTEIN-RELATED"/>
    <property type="match status" value="1"/>
</dbReference>
<accession>A0A238UUE7</accession>
<dbReference type="Pfam" id="PF12900">
    <property type="entry name" value="Pyridox_ox_2"/>
    <property type="match status" value="1"/>
</dbReference>
<evidence type="ECO:0008006" key="3">
    <source>
        <dbReference type="Google" id="ProtNLM"/>
    </source>
</evidence>
<gene>
    <name evidence="1" type="ORF">SAMN06265355_101424</name>
</gene>
<sequence>MNPLSSTARTRLGRLPERSSSDRSVLYEILDDGMICHLGLVVDGSPRVIPTGYGRLDDTLYLHGSTGASSLRAGPSQDICVTITHLDGIVLARSLFHHSINYRSAVVYGTPRLVDDPEEKLTGLRVITEQLTPGQWDVARRPDRKELAGVSVLALPLDEASVKVRQGPPGDEDEDYALDVWAGVLPVTQTFGAPAPDPLLRPGIPIPGHITRRVTS</sequence>
<dbReference type="RefSeq" id="WP_089309828.1">
    <property type="nucleotide sequence ID" value="NZ_FZNP01000001.1"/>
</dbReference>
<reference evidence="2" key="1">
    <citation type="submission" date="2017-06" db="EMBL/GenBank/DDBJ databases">
        <authorList>
            <person name="Varghese N."/>
            <person name="Submissions S."/>
        </authorList>
    </citation>
    <scope>NUCLEOTIDE SEQUENCE [LARGE SCALE GENOMIC DNA]</scope>
    <source>
        <strain evidence="2">DSM 44485</strain>
    </source>
</reference>
<protein>
    <recommendedName>
        <fullName evidence="3">Nitroimidazol reductase NimA, pyridoxamine 5'-phosphate oxidase superfamily</fullName>
    </recommendedName>
</protein>
<dbReference type="PANTHER" id="PTHR34071:SF2">
    <property type="entry name" value="FLAVIN-NUCLEOTIDE-BINDING PROTEIN"/>
    <property type="match status" value="1"/>
</dbReference>
<organism evidence="1 2">
    <name type="scientific">Actinomadura mexicana</name>
    <dbReference type="NCBI Taxonomy" id="134959"/>
    <lineage>
        <taxon>Bacteria</taxon>
        <taxon>Bacillati</taxon>
        <taxon>Actinomycetota</taxon>
        <taxon>Actinomycetes</taxon>
        <taxon>Streptosporangiales</taxon>
        <taxon>Thermomonosporaceae</taxon>
        <taxon>Actinomadura</taxon>
    </lineage>
</organism>
<dbReference type="EMBL" id="FZNP01000001">
    <property type="protein sequence ID" value="SNR25626.1"/>
    <property type="molecule type" value="Genomic_DNA"/>
</dbReference>
<name>A0A238UUE7_9ACTN</name>
<dbReference type="InterPro" id="IPR024747">
    <property type="entry name" value="Pyridox_Oxase-rel"/>
</dbReference>
<dbReference type="AlphaFoldDB" id="A0A238UUE7"/>
<evidence type="ECO:0000313" key="1">
    <source>
        <dbReference type="EMBL" id="SNR25626.1"/>
    </source>
</evidence>
<dbReference type="InterPro" id="IPR012349">
    <property type="entry name" value="Split_barrel_FMN-bd"/>
</dbReference>